<keyword evidence="3" id="KW-1185">Reference proteome</keyword>
<sequence>MLRLNYLSLLIASLLICSGCTSASSPYAVNCENCNAQPYYSVMIIQPGISSDFPVSYRVRVPESDTKLGKVMPTEAVSSRAVPQ</sequence>
<reference evidence="3" key="1">
    <citation type="submission" date="2017-08" db="EMBL/GenBank/DDBJ databases">
        <authorList>
            <person name="Varghese N."/>
            <person name="Submissions S."/>
        </authorList>
    </citation>
    <scope>NUCLEOTIDE SEQUENCE [LARGE SCALE GENOMIC DNA]</scope>
    <source>
        <strain evidence="3">AP-Melu-1000-B4</strain>
    </source>
</reference>
<proteinExistence type="predicted"/>
<name>A0A240E1L0_9BURK</name>
<organism evidence="2 3">
    <name type="scientific">Polynucleobacter meluiroseus</name>
    <dbReference type="NCBI Taxonomy" id="1938814"/>
    <lineage>
        <taxon>Bacteria</taxon>
        <taxon>Pseudomonadati</taxon>
        <taxon>Pseudomonadota</taxon>
        <taxon>Betaproteobacteria</taxon>
        <taxon>Burkholderiales</taxon>
        <taxon>Burkholderiaceae</taxon>
        <taxon>Polynucleobacter</taxon>
    </lineage>
</organism>
<dbReference type="AlphaFoldDB" id="A0A240E1L0"/>
<evidence type="ECO:0000256" key="1">
    <source>
        <dbReference type="SAM" id="SignalP"/>
    </source>
</evidence>
<dbReference type="EMBL" id="OANS01000002">
    <property type="protein sequence ID" value="SNX28391.1"/>
    <property type="molecule type" value="Genomic_DNA"/>
</dbReference>
<keyword evidence="1" id="KW-0732">Signal</keyword>
<dbReference type="RefSeq" id="WP_096672506.1">
    <property type="nucleotide sequence ID" value="NZ_OANS01000002.1"/>
</dbReference>
<gene>
    <name evidence="2" type="ORF">SAMN06295945_0721</name>
</gene>
<evidence type="ECO:0000313" key="3">
    <source>
        <dbReference type="Proteomes" id="UP000218069"/>
    </source>
</evidence>
<dbReference type="Proteomes" id="UP000218069">
    <property type="component" value="Unassembled WGS sequence"/>
</dbReference>
<evidence type="ECO:0000313" key="2">
    <source>
        <dbReference type="EMBL" id="SNX28391.1"/>
    </source>
</evidence>
<feature type="chain" id="PRO_5012353870" evidence="1">
    <location>
        <begin position="24"/>
        <end position="84"/>
    </location>
</feature>
<feature type="signal peptide" evidence="1">
    <location>
        <begin position="1"/>
        <end position="23"/>
    </location>
</feature>
<accession>A0A240E1L0</accession>
<protein>
    <submittedName>
        <fullName evidence="2">Uncharacterized protein</fullName>
    </submittedName>
</protein>